<keyword evidence="4 7" id="KW-0863">Zinc-finger</keyword>
<evidence type="ECO:0000256" key="3">
    <source>
        <dbReference type="ARBA" id="ARBA00022737"/>
    </source>
</evidence>
<evidence type="ECO:0000256" key="8">
    <source>
        <dbReference type="SAM" id="MobiDB-lite"/>
    </source>
</evidence>
<dbReference type="InterPro" id="IPR007219">
    <property type="entry name" value="XnlR_reg_dom"/>
</dbReference>
<evidence type="ECO:0000256" key="4">
    <source>
        <dbReference type="ARBA" id="ARBA00022771"/>
    </source>
</evidence>
<evidence type="ECO:0000256" key="7">
    <source>
        <dbReference type="PROSITE-ProRule" id="PRU00042"/>
    </source>
</evidence>
<feature type="region of interest" description="Disordered" evidence="8">
    <location>
        <begin position="164"/>
        <end position="188"/>
    </location>
</feature>
<feature type="region of interest" description="Disordered" evidence="8">
    <location>
        <begin position="88"/>
        <end position="149"/>
    </location>
</feature>
<dbReference type="GO" id="GO:0000981">
    <property type="term" value="F:DNA-binding transcription factor activity, RNA polymerase II-specific"/>
    <property type="evidence" value="ECO:0007669"/>
    <property type="project" value="InterPro"/>
</dbReference>
<protein>
    <recommendedName>
        <fullName evidence="9">C2H2-type domain-containing protein</fullName>
    </recommendedName>
</protein>
<evidence type="ECO:0000313" key="10">
    <source>
        <dbReference type="EMBL" id="RDW60064.1"/>
    </source>
</evidence>
<reference evidence="10 11" key="1">
    <citation type="journal article" date="2018" name="IMA Fungus">
        <title>IMA Genome-F 9: Draft genome sequence of Annulohypoxylon stygium, Aspergillus mulundensis, Berkeleyomyces basicola (syn. Thielaviopsis basicola), Ceratocystis smalleyi, two Cercospora beticola strains, Coleophoma cylindrospora, Fusarium fracticaudum, Phialophora cf. hyalina, and Morchella septimelata.</title>
        <authorList>
            <person name="Wingfield B.D."/>
            <person name="Bills G.F."/>
            <person name="Dong Y."/>
            <person name="Huang W."/>
            <person name="Nel W.J."/>
            <person name="Swalarsk-Parry B.S."/>
            <person name="Vaghefi N."/>
            <person name="Wilken P.M."/>
            <person name="An Z."/>
            <person name="de Beer Z.W."/>
            <person name="De Vos L."/>
            <person name="Chen L."/>
            <person name="Duong T.A."/>
            <person name="Gao Y."/>
            <person name="Hammerbacher A."/>
            <person name="Kikkert J.R."/>
            <person name="Li Y."/>
            <person name="Li H."/>
            <person name="Li K."/>
            <person name="Li Q."/>
            <person name="Liu X."/>
            <person name="Ma X."/>
            <person name="Naidoo K."/>
            <person name="Pethybridge S.J."/>
            <person name="Sun J."/>
            <person name="Steenkamp E.T."/>
            <person name="van der Nest M.A."/>
            <person name="van Wyk S."/>
            <person name="Wingfield M.J."/>
            <person name="Xiong C."/>
            <person name="Yue Q."/>
            <person name="Zhang X."/>
        </authorList>
    </citation>
    <scope>NUCLEOTIDE SEQUENCE [LARGE SCALE GENOMIC DNA]</scope>
    <source>
        <strain evidence="10 11">BP5796</strain>
    </source>
</reference>
<dbReference type="EMBL" id="PDLN01000019">
    <property type="protein sequence ID" value="RDW60064.1"/>
    <property type="molecule type" value="Genomic_DNA"/>
</dbReference>
<feature type="compositionally biased region" description="Polar residues" evidence="8">
    <location>
        <begin position="167"/>
        <end position="180"/>
    </location>
</feature>
<dbReference type="GO" id="GO:0000785">
    <property type="term" value="C:chromatin"/>
    <property type="evidence" value="ECO:0007669"/>
    <property type="project" value="TreeGrafter"/>
</dbReference>
<proteinExistence type="predicted"/>
<keyword evidence="11" id="KW-1185">Reference proteome</keyword>
<evidence type="ECO:0000256" key="1">
    <source>
        <dbReference type="ARBA" id="ARBA00004123"/>
    </source>
</evidence>
<dbReference type="GO" id="GO:0005634">
    <property type="term" value="C:nucleus"/>
    <property type="evidence" value="ECO:0007669"/>
    <property type="project" value="UniProtKB-SubCell"/>
</dbReference>
<keyword evidence="5" id="KW-0862">Zinc</keyword>
<evidence type="ECO:0000256" key="6">
    <source>
        <dbReference type="ARBA" id="ARBA00023242"/>
    </source>
</evidence>
<comment type="caution">
    <text evidence="10">The sequence shown here is derived from an EMBL/GenBank/DDBJ whole genome shotgun (WGS) entry which is preliminary data.</text>
</comment>
<dbReference type="FunFam" id="3.30.160.60:FF:000100">
    <property type="entry name" value="Zinc finger 45-like"/>
    <property type="match status" value="1"/>
</dbReference>
<dbReference type="InterPro" id="IPR051059">
    <property type="entry name" value="VerF-like"/>
</dbReference>
<sequence length="746" mass="83480">MDSSGSNGSNSRAVSVGRHSQDRSKVKVSEDTSEPKRFQCPRCPKSFSRIENLTRHQANHDEVGKFACAICRKRFTRSDLLNRHRKIHGNILPPQDQDHVESSRSASPAVRSHPRGVSDLVHPDNGTGFSHENGLGMGQNQQPPAGSFTPIINREEYQQPRTLYDSPASNYQSSHTSGSPMQGPRQGQGLTSLVEAALAPNETPKQFQQYDMPSAENPIDPSLWDGFLMFGDASQTYMGSYDADISWTLNFQSEGSPNYFDSDLLPALDYGENPYQNAPPAYGQPNAEPRPSSNVVDGEEEEASDWPDKISGSPSPTRHLPLPRRPLLPVSWQPVVEESRMNGFFLNTAAFQNRPLQYIDDPIRTSLLNILNIPSRNEIPQPGINDTTLTFPPCESATITTRINDVPWIKPFEVRPRTNNGEMADIPPPSVQNERTDTKWLAWIETEKRKRLGLSIYIFDCQYPALFNTQPYISKAETTSCAFPCANEYWEASTADVWRMLLGPAEAPPFTYYLHALNCILLHKYVKPAPALVQTCEFGNIVLLYALHTHIFEWRTAISMLNPTGLMGLGTKALPIGQGLRDRRKWLVDALDSWSECYQTSNTTVAACLLHRLGYISLDVSLSDMHLVGGRSPSSNDGSFAEDNLNYWANSEIASSTMNHVQIMLEICYNTIERGLAPASSYEIANCLFTGGMICWAYAKLKVNVPRERYVNEVRRASKALKEMGCWRTCGMFGRILNGFEIPKQR</sequence>
<dbReference type="SUPFAM" id="SSF57667">
    <property type="entry name" value="beta-beta-alpha zinc fingers"/>
    <property type="match status" value="1"/>
</dbReference>
<keyword evidence="2" id="KW-0479">Metal-binding</keyword>
<keyword evidence="3" id="KW-0677">Repeat</keyword>
<feature type="domain" description="C2H2-type" evidence="9">
    <location>
        <begin position="38"/>
        <end position="60"/>
    </location>
</feature>
<dbReference type="PROSITE" id="PS50157">
    <property type="entry name" value="ZINC_FINGER_C2H2_2"/>
    <property type="match status" value="2"/>
</dbReference>
<evidence type="ECO:0000259" key="9">
    <source>
        <dbReference type="PROSITE" id="PS50157"/>
    </source>
</evidence>
<evidence type="ECO:0000256" key="5">
    <source>
        <dbReference type="ARBA" id="ARBA00022833"/>
    </source>
</evidence>
<dbReference type="PANTHER" id="PTHR40626:SF35">
    <property type="entry name" value="FINGER DOMAIN PROTEIN, PUTATIVE-RELATED"/>
    <property type="match status" value="1"/>
</dbReference>
<name>A0A3D8QF65_9HELO</name>
<dbReference type="Pfam" id="PF00096">
    <property type="entry name" value="zf-C2H2"/>
    <property type="match status" value="2"/>
</dbReference>
<dbReference type="SMART" id="SM00355">
    <property type="entry name" value="ZnF_C2H2"/>
    <property type="match status" value="2"/>
</dbReference>
<feature type="domain" description="C2H2-type" evidence="9">
    <location>
        <begin position="66"/>
        <end position="93"/>
    </location>
</feature>
<feature type="region of interest" description="Disordered" evidence="8">
    <location>
        <begin position="270"/>
        <end position="322"/>
    </location>
</feature>
<dbReference type="PANTHER" id="PTHR40626">
    <property type="entry name" value="MIP31509P"/>
    <property type="match status" value="1"/>
</dbReference>
<comment type="subcellular location">
    <subcellularLocation>
        <location evidence="1">Nucleus</location>
    </subcellularLocation>
</comment>
<gene>
    <name evidence="10" type="ORF">BP5796_11670</name>
</gene>
<organism evidence="10 11">
    <name type="scientific">Coleophoma crateriformis</name>
    <dbReference type="NCBI Taxonomy" id="565419"/>
    <lineage>
        <taxon>Eukaryota</taxon>
        <taxon>Fungi</taxon>
        <taxon>Dikarya</taxon>
        <taxon>Ascomycota</taxon>
        <taxon>Pezizomycotina</taxon>
        <taxon>Leotiomycetes</taxon>
        <taxon>Helotiales</taxon>
        <taxon>Dermateaceae</taxon>
        <taxon>Coleophoma</taxon>
    </lineage>
</organism>
<dbReference type="GO" id="GO:0006351">
    <property type="term" value="P:DNA-templated transcription"/>
    <property type="evidence" value="ECO:0007669"/>
    <property type="project" value="InterPro"/>
</dbReference>
<dbReference type="Pfam" id="PF04082">
    <property type="entry name" value="Fungal_trans"/>
    <property type="match status" value="1"/>
</dbReference>
<dbReference type="Gene3D" id="3.30.160.60">
    <property type="entry name" value="Classic Zinc Finger"/>
    <property type="match status" value="2"/>
</dbReference>
<evidence type="ECO:0000313" key="11">
    <source>
        <dbReference type="Proteomes" id="UP000256328"/>
    </source>
</evidence>
<dbReference type="GO" id="GO:0008270">
    <property type="term" value="F:zinc ion binding"/>
    <property type="evidence" value="ECO:0007669"/>
    <property type="project" value="UniProtKB-KW"/>
</dbReference>
<evidence type="ECO:0000256" key="2">
    <source>
        <dbReference type="ARBA" id="ARBA00022723"/>
    </source>
</evidence>
<dbReference type="GO" id="GO:0000978">
    <property type="term" value="F:RNA polymerase II cis-regulatory region sequence-specific DNA binding"/>
    <property type="evidence" value="ECO:0007669"/>
    <property type="project" value="InterPro"/>
</dbReference>
<dbReference type="Proteomes" id="UP000256328">
    <property type="component" value="Unassembled WGS sequence"/>
</dbReference>
<accession>A0A3D8QF65</accession>
<feature type="compositionally biased region" description="Basic and acidic residues" evidence="8">
    <location>
        <begin position="19"/>
        <end position="37"/>
    </location>
</feature>
<dbReference type="OrthoDB" id="1405595at2759"/>
<feature type="compositionally biased region" description="Polar residues" evidence="8">
    <location>
        <begin position="1"/>
        <end position="13"/>
    </location>
</feature>
<dbReference type="InterPro" id="IPR036236">
    <property type="entry name" value="Znf_C2H2_sf"/>
</dbReference>
<keyword evidence="6" id="KW-0539">Nucleus</keyword>
<dbReference type="PROSITE" id="PS00028">
    <property type="entry name" value="ZINC_FINGER_C2H2_1"/>
    <property type="match status" value="1"/>
</dbReference>
<dbReference type="AlphaFoldDB" id="A0A3D8QF65"/>
<dbReference type="InterPro" id="IPR013087">
    <property type="entry name" value="Znf_C2H2_type"/>
</dbReference>
<feature type="region of interest" description="Disordered" evidence="8">
    <location>
        <begin position="1"/>
        <end position="37"/>
    </location>
</feature>